<feature type="transmembrane region" description="Helical" evidence="1">
    <location>
        <begin position="107"/>
        <end position="127"/>
    </location>
</feature>
<feature type="transmembrane region" description="Helical" evidence="1">
    <location>
        <begin position="133"/>
        <end position="151"/>
    </location>
</feature>
<evidence type="ECO:0000259" key="2">
    <source>
        <dbReference type="Pfam" id="PF09925"/>
    </source>
</evidence>
<gene>
    <name evidence="3" type="ORF">HYS17_05570</name>
</gene>
<reference evidence="3 4" key="1">
    <citation type="submission" date="2020-07" db="EMBL/GenBank/DDBJ databases">
        <title>Huge and variable diversity of episymbiotic CPR bacteria and DPANN archaea in groundwater ecosystems.</title>
        <authorList>
            <person name="He C.Y."/>
            <person name="Keren R."/>
            <person name="Whittaker M."/>
            <person name="Farag I.F."/>
            <person name="Doudna J."/>
            <person name="Cate J.H.D."/>
            <person name="Banfield J.F."/>
        </authorList>
    </citation>
    <scope>NUCLEOTIDE SEQUENCE [LARGE SCALE GENOMIC DNA]</scope>
    <source>
        <strain evidence="3">NC_groundwater_70_Ag_B-0.1um_54_66</strain>
    </source>
</reference>
<protein>
    <submittedName>
        <fullName evidence="3">DUF2157 domain-containing protein</fullName>
    </submittedName>
</protein>
<proteinExistence type="predicted"/>
<feature type="transmembrane region" description="Helical" evidence="1">
    <location>
        <begin position="256"/>
        <end position="273"/>
    </location>
</feature>
<feature type="transmembrane region" description="Helical" evidence="1">
    <location>
        <begin position="279"/>
        <end position="301"/>
    </location>
</feature>
<evidence type="ECO:0000313" key="4">
    <source>
        <dbReference type="Proteomes" id="UP000595362"/>
    </source>
</evidence>
<keyword evidence="1" id="KW-0812">Transmembrane</keyword>
<feature type="transmembrane region" description="Helical" evidence="1">
    <location>
        <begin position="47"/>
        <end position="66"/>
    </location>
</feature>
<evidence type="ECO:0000313" key="3">
    <source>
        <dbReference type="EMBL" id="QQG37230.1"/>
    </source>
</evidence>
<feature type="transmembrane region" description="Helical" evidence="1">
    <location>
        <begin position="207"/>
        <end position="225"/>
    </location>
</feature>
<dbReference type="EMBL" id="CP066681">
    <property type="protein sequence ID" value="QQG37230.1"/>
    <property type="molecule type" value="Genomic_DNA"/>
</dbReference>
<keyword evidence="1" id="KW-0472">Membrane</keyword>
<dbReference type="Pfam" id="PF09925">
    <property type="entry name" value="DUF2157"/>
    <property type="match status" value="1"/>
</dbReference>
<feature type="transmembrane region" description="Helical" evidence="1">
    <location>
        <begin position="78"/>
        <end position="95"/>
    </location>
</feature>
<name>A0A7T5R4B2_9BACT</name>
<dbReference type="InterPro" id="IPR018677">
    <property type="entry name" value="DUF2157"/>
</dbReference>
<sequence>MNPQTKEQALDLISRLSEEFNLGLDDIGARLTKDAAHQKGEKWLPRVLGYLGAAFIFCGLALFISMKWDDLNSPARVIITYGPGLMAFVLGIITLKDERFIRASTPLFLKSALLLPTGMFVYLQEYAEGDDSQLAALIVFGLLAMQFIATFKVFPRTSLLFFGFLFWNASVGILMDRANVPGDALGIGLGLSIMATAWSMDTTVHRPIAPFFYFLGSVGLLWSVFDAVEGTPADVGFLAAAVGMMFLSVRMHSRTLLIVSTFSLLGYLGYFTGEYFADTIGWPVALMLMGFMLIAISYWAVKLGRQIKAAQIHA</sequence>
<feature type="transmembrane region" description="Helical" evidence="1">
    <location>
        <begin position="231"/>
        <end position="249"/>
    </location>
</feature>
<feature type="domain" description="DUF2157" evidence="2">
    <location>
        <begin position="27"/>
        <end position="152"/>
    </location>
</feature>
<feature type="transmembrane region" description="Helical" evidence="1">
    <location>
        <begin position="158"/>
        <end position="175"/>
    </location>
</feature>
<dbReference type="AlphaFoldDB" id="A0A7T5R4B2"/>
<feature type="transmembrane region" description="Helical" evidence="1">
    <location>
        <begin position="181"/>
        <end position="200"/>
    </location>
</feature>
<accession>A0A7T5R4B2</accession>
<organism evidence="3 4">
    <name type="scientific">Micavibrio aeruginosavorus</name>
    <dbReference type="NCBI Taxonomy" id="349221"/>
    <lineage>
        <taxon>Bacteria</taxon>
        <taxon>Pseudomonadati</taxon>
        <taxon>Bdellovibrionota</taxon>
        <taxon>Bdellovibrionia</taxon>
        <taxon>Bdellovibrionales</taxon>
        <taxon>Pseudobdellovibrionaceae</taxon>
        <taxon>Micavibrio</taxon>
    </lineage>
</organism>
<dbReference type="Proteomes" id="UP000595362">
    <property type="component" value="Chromosome"/>
</dbReference>
<evidence type="ECO:0000256" key="1">
    <source>
        <dbReference type="SAM" id="Phobius"/>
    </source>
</evidence>
<keyword evidence="1" id="KW-1133">Transmembrane helix</keyword>